<keyword evidence="3" id="KW-0732">Signal</keyword>
<dbReference type="SUPFAM" id="SSF48452">
    <property type="entry name" value="TPR-like"/>
    <property type="match status" value="1"/>
</dbReference>
<reference evidence="8 9" key="1">
    <citation type="submission" date="2019-04" db="EMBL/GenBank/DDBJ databases">
        <title>Sphingobacterium olei sp. nov., isolated from oil-contaminated soil.</title>
        <authorList>
            <person name="Liu B."/>
        </authorList>
    </citation>
    <scope>NUCLEOTIDE SEQUENCE [LARGE SCALE GENOMIC DNA]</scope>
    <source>
        <strain evidence="8 9">HAL-9</strain>
    </source>
</reference>
<comment type="subcellular location">
    <subcellularLocation>
        <location evidence="1">Cell outer membrane</location>
    </subcellularLocation>
</comment>
<evidence type="ECO:0000256" key="4">
    <source>
        <dbReference type="ARBA" id="ARBA00023136"/>
    </source>
</evidence>
<evidence type="ECO:0000256" key="5">
    <source>
        <dbReference type="ARBA" id="ARBA00023237"/>
    </source>
</evidence>
<dbReference type="EMBL" id="SUME01000006">
    <property type="protein sequence ID" value="TJZ54750.1"/>
    <property type="molecule type" value="Genomic_DNA"/>
</dbReference>
<dbReference type="Pfam" id="PF07980">
    <property type="entry name" value="SusD_RagB"/>
    <property type="match status" value="1"/>
</dbReference>
<organism evidence="8 9">
    <name type="scientific">Sphingobacterium olei</name>
    <dbReference type="NCBI Taxonomy" id="2571155"/>
    <lineage>
        <taxon>Bacteria</taxon>
        <taxon>Pseudomonadati</taxon>
        <taxon>Bacteroidota</taxon>
        <taxon>Sphingobacteriia</taxon>
        <taxon>Sphingobacteriales</taxon>
        <taxon>Sphingobacteriaceae</taxon>
        <taxon>Sphingobacterium</taxon>
    </lineage>
</organism>
<sequence>MRINSIGGCGIRNTDSFQINDIKNTVMNKIKPITWCALVALLPFIFSSCEDYLTIDEVENRTIATDYYDSPQKLEQAVVGVYVDMRRALLHNHAWLMYGEGRAGDLTLEVDMMDDVAAQRLTNGTLPLRQLTDWGYFYDAIQDANHLLEKLGPAKGGLLSSYQYNLYRGEALALKSMAYFYLTRIWGAVPSAEAADRGTLLTQQEVLTRCVQWAAEAKPLLPRLLLNDDGIVSTALTEVRFNKTAVSLLLAHEQLWLGKGQEAYDGLTAVFEGQGTDSLSNFGLSLGKDSDPDITQQPYNGNPIHITKEKLEAIYPVGDTRRSMFTIPATGTTASLIIAKQDLLMIYSTKEINLLMAEAAWRAGQLEAAKSYLTTAAAGATENYALLTAGATENYALLTAGTFADALLRERQRILMGSGQRFFDLIRFDKVGQFLPSYTEGDLAQGAAYWPLSAQSIQTNGLAQNEYWSN</sequence>
<evidence type="ECO:0000256" key="1">
    <source>
        <dbReference type="ARBA" id="ARBA00004442"/>
    </source>
</evidence>
<evidence type="ECO:0000256" key="2">
    <source>
        <dbReference type="ARBA" id="ARBA00006275"/>
    </source>
</evidence>
<comment type="caution">
    <text evidence="8">The sequence shown here is derived from an EMBL/GenBank/DDBJ whole genome shotgun (WGS) entry which is preliminary data.</text>
</comment>
<evidence type="ECO:0000313" key="9">
    <source>
        <dbReference type="Proteomes" id="UP000306808"/>
    </source>
</evidence>
<accession>A0A4U0NKI0</accession>
<dbReference type="Proteomes" id="UP000306808">
    <property type="component" value="Unassembled WGS sequence"/>
</dbReference>
<evidence type="ECO:0000313" key="8">
    <source>
        <dbReference type="EMBL" id="TJZ54750.1"/>
    </source>
</evidence>
<dbReference type="InterPro" id="IPR033985">
    <property type="entry name" value="SusD-like_N"/>
</dbReference>
<feature type="domain" description="SusD-like N-terminal" evidence="7">
    <location>
        <begin position="63"/>
        <end position="224"/>
    </location>
</feature>
<keyword evidence="4" id="KW-0472">Membrane</keyword>
<dbReference type="InterPro" id="IPR012944">
    <property type="entry name" value="SusD_RagB_dom"/>
</dbReference>
<evidence type="ECO:0000256" key="3">
    <source>
        <dbReference type="ARBA" id="ARBA00022729"/>
    </source>
</evidence>
<keyword evidence="9" id="KW-1185">Reference proteome</keyword>
<dbReference type="Gene3D" id="1.25.40.390">
    <property type="match status" value="2"/>
</dbReference>
<dbReference type="AlphaFoldDB" id="A0A4U0NKI0"/>
<dbReference type="Pfam" id="PF14322">
    <property type="entry name" value="SusD-like_3"/>
    <property type="match status" value="1"/>
</dbReference>
<feature type="domain" description="RagB/SusD" evidence="6">
    <location>
        <begin position="351"/>
        <end position="432"/>
    </location>
</feature>
<protein>
    <submittedName>
        <fullName evidence="8">RagB/SusD family nutrient uptake outer membrane protein</fullName>
    </submittedName>
</protein>
<comment type="similarity">
    <text evidence="2">Belongs to the SusD family.</text>
</comment>
<proteinExistence type="inferred from homology"/>
<dbReference type="InterPro" id="IPR011990">
    <property type="entry name" value="TPR-like_helical_dom_sf"/>
</dbReference>
<evidence type="ECO:0000259" key="6">
    <source>
        <dbReference type="Pfam" id="PF07980"/>
    </source>
</evidence>
<keyword evidence="5" id="KW-0998">Cell outer membrane</keyword>
<evidence type="ECO:0000259" key="7">
    <source>
        <dbReference type="Pfam" id="PF14322"/>
    </source>
</evidence>
<name>A0A4U0NKI0_9SPHI</name>
<dbReference type="OrthoDB" id="926893at2"/>
<dbReference type="RefSeq" id="WP_136902111.1">
    <property type="nucleotide sequence ID" value="NZ_SUME01000006.1"/>
</dbReference>
<gene>
    <name evidence="8" type="ORF">FAZ15_14810</name>
</gene>